<dbReference type="Proteomes" id="UP001279681">
    <property type="component" value="Unassembled WGS sequence"/>
</dbReference>
<reference evidence="5" key="1">
    <citation type="submission" date="2023-07" db="EMBL/GenBank/DDBJ databases">
        <authorList>
            <person name="Colorado M.A."/>
            <person name="Villamil L.M."/>
            <person name="Melo J.F."/>
            <person name="Rodriguez J.A."/>
            <person name="Ruiz R.Y."/>
        </authorList>
    </citation>
    <scope>NUCLEOTIDE SEQUENCE [LARGE SCALE GENOMIC DNA]</scope>
    <source>
        <strain evidence="5">C33</strain>
    </source>
</reference>
<evidence type="ECO:0000313" key="5">
    <source>
        <dbReference type="Proteomes" id="UP001279681"/>
    </source>
</evidence>
<dbReference type="SMART" id="SM00850">
    <property type="entry name" value="LytTR"/>
    <property type="match status" value="1"/>
</dbReference>
<dbReference type="SUPFAM" id="SSF52172">
    <property type="entry name" value="CheY-like"/>
    <property type="match status" value="1"/>
</dbReference>
<dbReference type="PROSITE" id="PS50930">
    <property type="entry name" value="HTH_LYTTR"/>
    <property type="match status" value="1"/>
</dbReference>
<feature type="modified residue" description="4-aspartylphosphate" evidence="1">
    <location>
        <position position="54"/>
    </location>
</feature>
<dbReference type="Gene3D" id="3.40.50.2300">
    <property type="match status" value="1"/>
</dbReference>
<accession>A0ABU4W7E3</accession>
<dbReference type="InterPro" id="IPR011006">
    <property type="entry name" value="CheY-like_superfamily"/>
</dbReference>
<organism evidence="4 5">
    <name type="scientific">Candidatus Cetobacterium colombiensis</name>
    <dbReference type="NCBI Taxonomy" id="3073100"/>
    <lineage>
        <taxon>Bacteria</taxon>
        <taxon>Fusobacteriati</taxon>
        <taxon>Fusobacteriota</taxon>
        <taxon>Fusobacteriia</taxon>
        <taxon>Fusobacteriales</taxon>
        <taxon>Fusobacteriaceae</taxon>
        <taxon>Cetobacterium</taxon>
    </lineage>
</organism>
<dbReference type="Gene3D" id="2.40.50.40">
    <property type="match status" value="1"/>
</dbReference>
<comment type="caution">
    <text evidence="4">The sequence shown here is derived from an EMBL/GenBank/DDBJ whole genome shotgun (WGS) entry which is preliminary data.</text>
</comment>
<evidence type="ECO:0000259" key="3">
    <source>
        <dbReference type="PROSITE" id="PS50930"/>
    </source>
</evidence>
<evidence type="ECO:0000259" key="2">
    <source>
        <dbReference type="PROSITE" id="PS50110"/>
    </source>
</evidence>
<gene>
    <name evidence="4" type="ORF">RFV38_02860</name>
</gene>
<dbReference type="Pfam" id="PF00072">
    <property type="entry name" value="Response_reg"/>
    <property type="match status" value="1"/>
</dbReference>
<proteinExistence type="predicted"/>
<dbReference type="SMART" id="SM00448">
    <property type="entry name" value="REC"/>
    <property type="match status" value="1"/>
</dbReference>
<dbReference type="InterPro" id="IPR007492">
    <property type="entry name" value="LytTR_DNA-bd_dom"/>
</dbReference>
<dbReference type="RefSeq" id="WP_320312847.1">
    <property type="nucleotide sequence ID" value="NZ_JAVIKH010000002.1"/>
</dbReference>
<dbReference type="CDD" id="cd17532">
    <property type="entry name" value="REC_LytTR_AlgR-like"/>
    <property type="match status" value="1"/>
</dbReference>
<feature type="domain" description="HTH LytTR-type" evidence="3">
    <location>
        <begin position="137"/>
        <end position="242"/>
    </location>
</feature>
<dbReference type="EMBL" id="JAVIKH010000002">
    <property type="protein sequence ID" value="MDX8335446.1"/>
    <property type="molecule type" value="Genomic_DNA"/>
</dbReference>
<keyword evidence="5" id="KW-1185">Reference proteome</keyword>
<protein>
    <submittedName>
        <fullName evidence="4">LytTR family DNA-binding domain-containing protein</fullName>
    </submittedName>
</protein>
<keyword evidence="1" id="KW-0597">Phosphoprotein</keyword>
<feature type="domain" description="Response regulatory" evidence="2">
    <location>
        <begin position="3"/>
        <end position="117"/>
    </location>
</feature>
<sequence length="243" mass="28632">MLSCIIVEDEFPAREELKFFINSNNNFQIDKEFENPIDALKYIEKNNVDVVFLDINMSELDGMSLGKIIHKFNKNIKLVFTTAYREYAVDAFEIKAFDYILKPYSEERIIKALDNLVEEFTDTNKNGSSKEFSVKKLTVNLDSKMFVLSIEDILYIEADEKETHIFTKDNMYFSKLKISQLENILSENIFFRCHRSYIVNLDKIIEVEPWFNATYILKVSNCNFKIPVSRNHVKKLKEILTIR</sequence>
<dbReference type="InterPro" id="IPR046947">
    <property type="entry name" value="LytR-like"/>
</dbReference>
<name>A0ABU4W7E3_9FUSO</name>
<dbReference type="PANTHER" id="PTHR37299:SF1">
    <property type="entry name" value="STAGE 0 SPORULATION PROTEIN A HOMOLOG"/>
    <property type="match status" value="1"/>
</dbReference>
<evidence type="ECO:0000256" key="1">
    <source>
        <dbReference type="PROSITE-ProRule" id="PRU00169"/>
    </source>
</evidence>
<evidence type="ECO:0000313" key="4">
    <source>
        <dbReference type="EMBL" id="MDX8335446.1"/>
    </source>
</evidence>
<dbReference type="PANTHER" id="PTHR37299">
    <property type="entry name" value="TRANSCRIPTIONAL REGULATOR-RELATED"/>
    <property type="match status" value="1"/>
</dbReference>
<dbReference type="Pfam" id="PF04397">
    <property type="entry name" value="LytTR"/>
    <property type="match status" value="1"/>
</dbReference>
<dbReference type="InterPro" id="IPR001789">
    <property type="entry name" value="Sig_transdc_resp-reg_receiver"/>
</dbReference>
<dbReference type="Gene3D" id="2.20.25.10">
    <property type="match status" value="1"/>
</dbReference>
<keyword evidence="4" id="KW-0238">DNA-binding</keyword>
<dbReference type="GO" id="GO:0003677">
    <property type="term" value="F:DNA binding"/>
    <property type="evidence" value="ECO:0007669"/>
    <property type="project" value="UniProtKB-KW"/>
</dbReference>
<dbReference type="PROSITE" id="PS50110">
    <property type="entry name" value="RESPONSE_REGULATORY"/>
    <property type="match status" value="1"/>
</dbReference>